<sequence>MSLRWKLMLILVLLVGLATTVVGVVSYQTTESRLMTEIDRSLIQATERFLERPNNDRPNRPGRGVVINIPERPLGIEQYVVQVTDLDGVVLAGTKGVLLPAMEVNDGPTGEPVAKWANLKSAQGDDFRVRAVRVELGIVELGRDLTEVNNVLNDLKTRSILLGSMVASLAALIGWVLSVGITSRLRKLSVAAEHVAATGELDIDTPLSGRDEAARLGRSFKEMLAALARSKEQQQRLVEDAGHELRTPLTSLRTNLDVLKRHPDIDSEARQQILLDIDRDTAELAALVEEVVTLAVDRHTDELAQPIEMKGLATAVAARAARRSGRNIVVTGDTSIIVARRHLVDRAISNLLDNAVKFDTSNNDIEVSISGGKIVVSDRGPGIPESELDLIFERFHRAVASRTLPGSGLGLAIVADVARSHGGDVFARNREGGGAEIGFFLPTAEKHVE</sequence>
<evidence type="ECO:0000259" key="12">
    <source>
        <dbReference type="PROSITE" id="PS50109"/>
    </source>
</evidence>
<dbReference type="Pfam" id="PF00512">
    <property type="entry name" value="HisKA"/>
    <property type="match status" value="1"/>
</dbReference>
<comment type="subcellular location">
    <subcellularLocation>
        <location evidence="2">Membrane</location>
    </subcellularLocation>
</comment>
<comment type="catalytic activity">
    <reaction evidence="1">
        <text>ATP + protein L-histidine = ADP + protein N-phospho-L-histidine.</text>
        <dbReference type="EC" id="2.7.13.3"/>
    </reaction>
</comment>
<evidence type="ECO:0000256" key="7">
    <source>
        <dbReference type="ARBA" id="ARBA00022777"/>
    </source>
</evidence>
<dbReference type="InterPro" id="IPR005467">
    <property type="entry name" value="His_kinase_dom"/>
</dbReference>
<dbReference type="CDD" id="cd00075">
    <property type="entry name" value="HATPase"/>
    <property type="match status" value="1"/>
</dbReference>
<evidence type="ECO:0000256" key="11">
    <source>
        <dbReference type="SAM" id="Phobius"/>
    </source>
</evidence>
<dbReference type="InterPro" id="IPR036097">
    <property type="entry name" value="HisK_dim/P_sf"/>
</dbReference>
<keyword evidence="8 11" id="KW-1133">Transmembrane helix</keyword>
<dbReference type="SMART" id="SM00388">
    <property type="entry name" value="HisKA"/>
    <property type="match status" value="1"/>
</dbReference>
<dbReference type="InterPro" id="IPR003594">
    <property type="entry name" value="HATPase_dom"/>
</dbReference>
<dbReference type="InterPro" id="IPR003660">
    <property type="entry name" value="HAMP_dom"/>
</dbReference>
<dbReference type="InterPro" id="IPR050428">
    <property type="entry name" value="TCS_sensor_his_kinase"/>
</dbReference>
<dbReference type="Pfam" id="PF02518">
    <property type="entry name" value="HATPase_c"/>
    <property type="match status" value="1"/>
</dbReference>
<dbReference type="SUPFAM" id="SSF55874">
    <property type="entry name" value="ATPase domain of HSP90 chaperone/DNA topoisomerase II/histidine kinase"/>
    <property type="match status" value="1"/>
</dbReference>
<dbReference type="InterPro" id="IPR003661">
    <property type="entry name" value="HisK_dim/P_dom"/>
</dbReference>
<evidence type="ECO:0000313" key="14">
    <source>
        <dbReference type="EMBL" id="CAB4534050.1"/>
    </source>
</evidence>
<keyword evidence="7" id="KW-0418">Kinase</keyword>
<dbReference type="Gene3D" id="1.10.287.130">
    <property type="match status" value="1"/>
</dbReference>
<protein>
    <recommendedName>
        <fullName evidence="3">histidine kinase</fullName>
        <ecNumber evidence="3">2.7.13.3</ecNumber>
    </recommendedName>
</protein>
<evidence type="ECO:0000256" key="10">
    <source>
        <dbReference type="ARBA" id="ARBA00023136"/>
    </source>
</evidence>
<feature type="transmembrane region" description="Helical" evidence="11">
    <location>
        <begin position="160"/>
        <end position="181"/>
    </location>
</feature>
<evidence type="ECO:0000256" key="9">
    <source>
        <dbReference type="ARBA" id="ARBA00023012"/>
    </source>
</evidence>
<dbReference type="CDD" id="cd06225">
    <property type="entry name" value="HAMP"/>
    <property type="match status" value="1"/>
</dbReference>
<keyword evidence="6 11" id="KW-0812">Transmembrane</keyword>
<dbReference type="AlphaFoldDB" id="A0A6J6B4T4"/>
<dbReference type="PANTHER" id="PTHR45436:SF5">
    <property type="entry name" value="SENSOR HISTIDINE KINASE TRCS"/>
    <property type="match status" value="1"/>
</dbReference>
<name>A0A6J6B4T4_9ZZZZ</name>
<dbReference type="SMART" id="SM00387">
    <property type="entry name" value="HATPase_c"/>
    <property type="match status" value="1"/>
</dbReference>
<evidence type="ECO:0000256" key="1">
    <source>
        <dbReference type="ARBA" id="ARBA00000085"/>
    </source>
</evidence>
<keyword evidence="9" id="KW-0902">Two-component regulatory system</keyword>
<evidence type="ECO:0000256" key="3">
    <source>
        <dbReference type="ARBA" id="ARBA00012438"/>
    </source>
</evidence>
<dbReference type="GO" id="GO:0016020">
    <property type="term" value="C:membrane"/>
    <property type="evidence" value="ECO:0007669"/>
    <property type="project" value="UniProtKB-SubCell"/>
</dbReference>
<dbReference type="SUPFAM" id="SSF47384">
    <property type="entry name" value="Homodimeric domain of signal transducing histidine kinase"/>
    <property type="match status" value="1"/>
</dbReference>
<dbReference type="EC" id="2.7.13.3" evidence="3"/>
<evidence type="ECO:0000256" key="2">
    <source>
        <dbReference type="ARBA" id="ARBA00004370"/>
    </source>
</evidence>
<dbReference type="Gene3D" id="3.30.565.10">
    <property type="entry name" value="Histidine kinase-like ATPase, C-terminal domain"/>
    <property type="match status" value="1"/>
</dbReference>
<dbReference type="CDD" id="cd00082">
    <property type="entry name" value="HisKA"/>
    <property type="match status" value="1"/>
</dbReference>
<feature type="domain" description="HAMP" evidence="13">
    <location>
        <begin position="179"/>
        <end position="232"/>
    </location>
</feature>
<dbReference type="InterPro" id="IPR004358">
    <property type="entry name" value="Sig_transdc_His_kin-like_C"/>
</dbReference>
<dbReference type="PROSITE" id="PS50109">
    <property type="entry name" value="HIS_KIN"/>
    <property type="match status" value="1"/>
</dbReference>
<dbReference type="EMBL" id="CAEZSL010000013">
    <property type="protein sequence ID" value="CAB4534050.1"/>
    <property type="molecule type" value="Genomic_DNA"/>
</dbReference>
<keyword evidence="4" id="KW-0597">Phosphoprotein</keyword>
<dbReference type="GO" id="GO:0000155">
    <property type="term" value="F:phosphorelay sensor kinase activity"/>
    <property type="evidence" value="ECO:0007669"/>
    <property type="project" value="InterPro"/>
</dbReference>
<evidence type="ECO:0000256" key="4">
    <source>
        <dbReference type="ARBA" id="ARBA00022553"/>
    </source>
</evidence>
<evidence type="ECO:0000259" key="13">
    <source>
        <dbReference type="PROSITE" id="PS50885"/>
    </source>
</evidence>
<evidence type="ECO:0000256" key="5">
    <source>
        <dbReference type="ARBA" id="ARBA00022679"/>
    </source>
</evidence>
<evidence type="ECO:0000256" key="6">
    <source>
        <dbReference type="ARBA" id="ARBA00022692"/>
    </source>
</evidence>
<feature type="domain" description="Histidine kinase" evidence="12">
    <location>
        <begin position="240"/>
        <end position="445"/>
    </location>
</feature>
<evidence type="ECO:0000256" key="8">
    <source>
        <dbReference type="ARBA" id="ARBA00022989"/>
    </source>
</evidence>
<dbReference type="PRINTS" id="PR00344">
    <property type="entry name" value="BCTRLSENSOR"/>
</dbReference>
<gene>
    <name evidence="14" type="ORF">UFOPK1421_00205</name>
</gene>
<dbReference type="Gene3D" id="6.10.340.10">
    <property type="match status" value="1"/>
</dbReference>
<keyword evidence="5" id="KW-0808">Transferase</keyword>
<accession>A0A6J6B4T4</accession>
<dbReference type="Pfam" id="PF00672">
    <property type="entry name" value="HAMP"/>
    <property type="match status" value="1"/>
</dbReference>
<organism evidence="14">
    <name type="scientific">freshwater metagenome</name>
    <dbReference type="NCBI Taxonomy" id="449393"/>
    <lineage>
        <taxon>unclassified sequences</taxon>
        <taxon>metagenomes</taxon>
        <taxon>ecological metagenomes</taxon>
    </lineage>
</organism>
<dbReference type="SMART" id="SM00304">
    <property type="entry name" value="HAMP"/>
    <property type="match status" value="1"/>
</dbReference>
<dbReference type="PANTHER" id="PTHR45436">
    <property type="entry name" value="SENSOR HISTIDINE KINASE YKOH"/>
    <property type="match status" value="1"/>
</dbReference>
<reference evidence="14" key="1">
    <citation type="submission" date="2020-05" db="EMBL/GenBank/DDBJ databases">
        <authorList>
            <person name="Chiriac C."/>
            <person name="Salcher M."/>
            <person name="Ghai R."/>
            <person name="Kavagutti S V."/>
        </authorList>
    </citation>
    <scope>NUCLEOTIDE SEQUENCE</scope>
</reference>
<keyword evidence="10 11" id="KW-0472">Membrane</keyword>
<dbReference type="InterPro" id="IPR036890">
    <property type="entry name" value="HATPase_C_sf"/>
</dbReference>
<dbReference type="PROSITE" id="PS50885">
    <property type="entry name" value="HAMP"/>
    <property type="match status" value="1"/>
</dbReference>
<proteinExistence type="predicted"/>